<dbReference type="GO" id="GO:0005886">
    <property type="term" value="C:plasma membrane"/>
    <property type="evidence" value="ECO:0007669"/>
    <property type="project" value="UniProtKB-SubCell"/>
</dbReference>
<name>A0A498H0V9_9EURY</name>
<protein>
    <recommendedName>
        <fullName evidence="8">Magnesium transport protein CorA</fullName>
    </recommendedName>
</protein>
<dbReference type="GO" id="GO:0000287">
    <property type="term" value="F:magnesium ion binding"/>
    <property type="evidence" value="ECO:0007669"/>
    <property type="project" value="TreeGrafter"/>
</dbReference>
<keyword evidence="10" id="KW-1185">Reference proteome</keyword>
<feature type="transmembrane region" description="Helical" evidence="8">
    <location>
        <begin position="295"/>
        <end position="315"/>
    </location>
</feature>
<dbReference type="SUPFAM" id="SSF144083">
    <property type="entry name" value="Magnesium transport protein CorA, transmembrane region"/>
    <property type="match status" value="1"/>
</dbReference>
<evidence type="ECO:0000256" key="2">
    <source>
        <dbReference type="ARBA" id="ARBA00009765"/>
    </source>
</evidence>
<keyword evidence="3 8" id="KW-0813">Transport</keyword>
<dbReference type="Gene3D" id="1.20.58.340">
    <property type="entry name" value="Magnesium transport protein CorA, transmembrane region"/>
    <property type="match status" value="2"/>
</dbReference>
<evidence type="ECO:0000313" key="10">
    <source>
        <dbReference type="Proteomes" id="UP000290932"/>
    </source>
</evidence>
<organism evidence="9 10">
    <name type="scientific">Methanoculleus taiwanensis</name>
    <dbReference type="NCBI Taxonomy" id="1550565"/>
    <lineage>
        <taxon>Archaea</taxon>
        <taxon>Methanobacteriati</taxon>
        <taxon>Methanobacteriota</taxon>
        <taxon>Stenosarchaea group</taxon>
        <taxon>Methanomicrobia</taxon>
        <taxon>Methanomicrobiales</taxon>
        <taxon>Methanomicrobiaceae</taxon>
        <taxon>Methanoculleus</taxon>
    </lineage>
</organism>
<dbReference type="FunFam" id="1.20.58.340:FF:000012">
    <property type="entry name" value="Magnesium transport protein CorA"/>
    <property type="match status" value="1"/>
</dbReference>
<evidence type="ECO:0000256" key="7">
    <source>
        <dbReference type="ARBA" id="ARBA00023136"/>
    </source>
</evidence>
<dbReference type="GO" id="GO:0015095">
    <property type="term" value="F:magnesium ion transmembrane transporter activity"/>
    <property type="evidence" value="ECO:0007669"/>
    <property type="project" value="UniProtKB-UniRule"/>
</dbReference>
<keyword evidence="7 8" id="KW-0472">Membrane</keyword>
<evidence type="ECO:0000256" key="8">
    <source>
        <dbReference type="RuleBase" id="RU362010"/>
    </source>
</evidence>
<dbReference type="InterPro" id="IPR004488">
    <property type="entry name" value="Mg/Co-transport_prot_CorA"/>
</dbReference>
<reference evidence="9 10" key="1">
    <citation type="journal article" date="2015" name="Int. J. Syst. Evol. Microbiol.">
        <title>Methanoculleus taiwanensis sp. nov., a methanogen isolated from deep marine sediment at the deformation front area near Taiwan.</title>
        <authorList>
            <person name="Weng C.Y."/>
            <person name="Chen S.C."/>
            <person name="Lai M.C."/>
            <person name="Wu S.Y."/>
            <person name="Lin S."/>
            <person name="Yang T.F."/>
            <person name="Chen P.C."/>
        </authorList>
    </citation>
    <scope>NUCLEOTIDE SEQUENCE [LARGE SCALE GENOMIC DNA]</scope>
    <source>
        <strain evidence="9 10">CYW4</strain>
    </source>
</reference>
<proteinExistence type="inferred from homology"/>
<accession>A0A498H0V9</accession>
<dbReference type="CDD" id="cd12828">
    <property type="entry name" value="TmCorA-like_1"/>
    <property type="match status" value="1"/>
</dbReference>
<dbReference type="SUPFAM" id="SSF143865">
    <property type="entry name" value="CorA soluble domain-like"/>
    <property type="match status" value="1"/>
</dbReference>
<dbReference type="InterPro" id="IPR045861">
    <property type="entry name" value="CorA_cytoplasmic_dom"/>
</dbReference>
<comment type="similarity">
    <text evidence="2 8">Belongs to the CorA metal ion transporter (MIT) (TC 1.A.35) family.</text>
</comment>
<keyword evidence="8" id="KW-0460">Magnesium</keyword>
<keyword evidence="8" id="KW-0406">Ion transport</keyword>
<dbReference type="Proteomes" id="UP000290932">
    <property type="component" value="Unassembled WGS sequence"/>
</dbReference>
<evidence type="ECO:0000256" key="6">
    <source>
        <dbReference type="ARBA" id="ARBA00022989"/>
    </source>
</evidence>
<dbReference type="GO" id="GO:0050897">
    <property type="term" value="F:cobalt ion binding"/>
    <property type="evidence" value="ECO:0007669"/>
    <property type="project" value="TreeGrafter"/>
</dbReference>
<keyword evidence="4 8" id="KW-1003">Cell membrane</keyword>
<sequence>MVTPDPSRSSLKQGLPPGTLVHIGERRDEPVTISVITYDEQHYDERCAVAPESLPDLPDGRYTTWINVNGLHETGLVKAVGDRAGLHPLTEEDIVNTRQRPKLEEYDDYLYIVTRMLRYEEGAVRSEQVSLILGPSFVISFQERAGDVFDPIRERLRLGKGRIRKEGADYLTYTLLDAVVDGYFLVLEEFGDAIEGIEEEVLASADAETLQAIYAAKRELIELRRSVWPLREVVGALERGESPLIQKAMRVYLRDVYDHTFQVAETVETYRDTVAGVLDLYLSEQSRRMSEVMKVLTVIATIFIPLTFIAGVYGMNFRHMPELDHPWAYPAALVGMATVAIAMLIWFWRKRWI</sequence>
<evidence type="ECO:0000256" key="5">
    <source>
        <dbReference type="ARBA" id="ARBA00022692"/>
    </source>
</evidence>
<gene>
    <name evidence="8" type="primary">corA</name>
    <name evidence="9" type="ORF">ABH15_07045</name>
</gene>
<dbReference type="Pfam" id="PF01544">
    <property type="entry name" value="CorA"/>
    <property type="match status" value="1"/>
</dbReference>
<dbReference type="GO" id="GO:0015087">
    <property type="term" value="F:cobalt ion transmembrane transporter activity"/>
    <property type="evidence" value="ECO:0007669"/>
    <property type="project" value="UniProtKB-UniRule"/>
</dbReference>
<dbReference type="NCBIfam" id="TIGR00383">
    <property type="entry name" value="corA"/>
    <property type="match status" value="1"/>
</dbReference>
<comment type="function">
    <text evidence="8">Mediates influx of magnesium ions.</text>
</comment>
<evidence type="ECO:0000256" key="4">
    <source>
        <dbReference type="ARBA" id="ARBA00022475"/>
    </source>
</evidence>
<feature type="transmembrane region" description="Helical" evidence="8">
    <location>
        <begin position="327"/>
        <end position="348"/>
    </location>
</feature>
<evidence type="ECO:0000256" key="1">
    <source>
        <dbReference type="ARBA" id="ARBA00004651"/>
    </source>
</evidence>
<dbReference type="EMBL" id="LHQS01000002">
    <property type="protein sequence ID" value="RXE55955.1"/>
    <property type="molecule type" value="Genomic_DNA"/>
</dbReference>
<dbReference type="PANTHER" id="PTHR46494">
    <property type="entry name" value="CORA FAMILY METAL ION TRANSPORTER (EUROFUNG)"/>
    <property type="match status" value="1"/>
</dbReference>
<dbReference type="Gene3D" id="3.30.460.20">
    <property type="entry name" value="CorA soluble domain-like"/>
    <property type="match status" value="1"/>
</dbReference>
<dbReference type="InterPro" id="IPR045863">
    <property type="entry name" value="CorA_TM1_TM2"/>
</dbReference>
<dbReference type="AlphaFoldDB" id="A0A498H0V9"/>
<dbReference type="InterPro" id="IPR002523">
    <property type="entry name" value="MgTranspt_CorA/ZnTranspt_ZntB"/>
</dbReference>
<dbReference type="PANTHER" id="PTHR46494:SF1">
    <property type="entry name" value="CORA FAMILY METAL ION TRANSPORTER (EUROFUNG)"/>
    <property type="match status" value="1"/>
</dbReference>
<comment type="subcellular location">
    <subcellularLocation>
        <location evidence="1">Cell membrane</location>
        <topology evidence="1">Multi-pass membrane protein</topology>
    </subcellularLocation>
    <subcellularLocation>
        <location evidence="8">Membrane</location>
        <topology evidence="8">Multi-pass membrane protein</topology>
    </subcellularLocation>
</comment>
<comment type="caution">
    <text evidence="9">The sequence shown here is derived from an EMBL/GenBank/DDBJ whole genome shotgun (WGS) entry which is preliminary data.</text>
</comment>
<evidence type="ECO:0000256" key="3">
    <source>
        <dbReference type="ARBA" id="ARBA00022448"/>
    </source>
</evidence>
<keyword evidence="6 8" id="KW-1133">Transmembrane helix</keyword>
<evidence type="ECO:0000313" key="9">
    <source>
        <dbReference type="EMBL" id="RXE55955.1"/>
    </source>
</evidence>
<keyword evidence="5 8" id="KW-0812">Transmembrane</keyword>